<evidence type="ECO:0000313" key="1">
    <source>
        <dbReference type="EMBL" id="AEK29933.1"/>
    </source>
</evidence>
<protein>
    <submittedName>
        <fullName evidence="1">Uncharacterized protein</fullName>
    </submittedName>
</protein>
<sequence length="125" mass="13527">MMPPYSANTSIPRVAEASMAISTAAAASPSQYPCTEPAVAVAVAASASTGNTNMSMNPVMNPYWSVHRSTMAINMPMPRMIHPMVISRRLVPRFASVCSVILEVPCLWSVRNSFHHIGSEERAVH</sequence>
<dbReference type="EMBL" id="CP002915">
    <property type="protein sequence ID" value="AEK29933.1"/>
    <property type="molecule type" value="Genomic_DNA"/>
</dbReference>
<reference evidence="1 2" key="1">
    <citation type="journal article" date="2011" name="J. Bacteriol.">
        <title>Genome Sequence of the Probiotic Strain Bifidobacterium animalis subsp. lactis CNCM I-2494.</title>
        <authorList>
            <person name="Chervaux C."/>
            <person name="Grimaldi C."/>
            <person name="Bolotin A."/>
            <person name="Quinquis B."/>
            <person name="Legrain-Raspaud S."/>
            <person name="van Hylckama Vlieg J.E."/>
            <person name="Denariaz G."/>
            <person name="Smokvina T."/>
        </authorList>
    </citation>
    <scope>NUCLEOTIDE SEQUENCE [LARGE SCALE GENOMIC DNA]</scope>
    <source>
        <strain evidence="1 2">CNCM I-2494</strain>
    </source>
</reference>
<proteinExistence type="predicted"/>
<dbReference type="KEGG" id="bnm:BALAC2494_01760"/>
<evidence type="ECO:0000313" key="2">
    <source>
        <dbReference type="Proteomes" id="UP000008394"/>
    </source>
</evidence>
<gene>
    <name evidence="1" type="ORF">BALAC2494_01760</name>
</gene>
<accession>A0A806FI28</accession>
<dbReference type="Proteomes" id="UP000008394">
    <property type="component" value="Chromosome"/>
</dbReference>
<organism evidence="1 2">
    <name type="scientific">Bifidobacterium animalis subsp. lactis CNCM I-2494</name>
    <dbReference type="NCBI Taxonomy" id="1042403"/>
    <lineage>
        <taxon>Bacteria</taxon>
        <taxon>Bacillati</taxon>
        <taxon>Actinomycetota</taxon>
        <taxon>Actinomycetes</taxon>
        <taxon>Bifidobacteriales</taxon>
        <taxon>Bifidobacteriaceae</taxon>
        <taxon>Bifidobacterium</taxon>
    </lineage>
</organism>
<name>A0A806FI28_BIFAN</name>
<dbReference type="AlphaFoldDB" id="A0A806FI28"/>